<dbReference type="Proteomes" id="UP000007115">
    <property type="component" value="Unassembled WGS sequence"/>
</dbReference>
<dbReference type="PANTHER" id="PTHR47655">
    <property type="entry name" value="QUINIC ACID UTILIZATION ACTIVATOR"/>
    <property type="match status" value="1"/>
</dbReference>
<evidence type="ECO:0008006" key="4">
    <source>
        <dbReference type="Google" id="ProtNLM"/>
    </source>
</evidence>
<dbReference type="eggNOG" id="ENOG502S8N8">
    <property type="taxonomic scope" value="Eukaryota"/>
</dbReference>
<dbReference type="InterPro" id="IPR052783">
    <property type="entry name" value="Metabolic/Drug-Res_Regulator"/>
</dbReference>
<name>G9MUS4_HYPVG</name>
<dbReference type="OrthoDB" id="4151048at2759"/>
<dbReference type="RefSeq" id="XP_013955978.1">
    <property type="nucleotide sequence ID" value="XM_014100503.1"/>
</dbReference>
<dbReference type="STRING" id="413071.G9MUS4"/>
<dbReference type="GeneID" id="25787465"/>
<gene>
    <name evidence="2" type="ORF">TRIVIDRAFT_129588</name>
</gene>
<comment type="caution">
    <text evidence="2">The sequence shown here is derived from an EMBL/GenBank/DDBJ whole genome shotgun (WGS) entry which is preliminary data.</text>
</comment>
<evidence type="ECO:0000313" key="2">
    <source>
        <dbReference type="EMBL" id="EHK21784.1"/>
    </source>
</evidence>
<accession>G9MUS4</accession>
<keyword evidence="3" id="KW-1185">Reference proteome</keyword>
<feature type="non-terminal residue" evidence="2">
    <location>
        <position position="285"/>
    </location>
</feature>
<dbReference type="PANTHER" id="PTHR47655:SF3">
    <property type="entry name" value="ZN(II)2CYS6 TRANSCRIPTION FACTOR (EUROFUNG)"/>
    <property type="match status" value="1"/>
</dbReference>
<protein>
    <recommendedName>
        <fullName evidence="4">Zn(2)-C6 fungal-type domain-containing protein</fullName>
    </recommendedName>
</protein>
<evidence type="ECO:0000313" key="3">
    <source>
        <dbReference type="Proteomes" id="UP000007115"/>
    </source>
</evidence>
<feature type="region of interest" description="Disordered" evidence="1">
    <location>
        <begin position="1"/>
        <end position="49"/>
    </location>
</feature>
<feature type="compositionally biased region" description="Basic residues" evidence="1">
    <location>
        <begin position="21"/>
        <end position="36"/>
    </location>
</feature>
<sequence>MGSHILFSPPAKNKLGPSRKSTSKSKSAKSGRRISKHASANAYSVPQNDDVARAAGTNRRCQRCDGELPCKRCKDDGLVCTAGVRKKVQYRKLPGRYAEVLESTQFTLVATIHKLYNMVRNSQVWELGEPDLNDRGLPVIHDIAQKLGYIREISDINLPTYFVFPEDEAAMGVLAQRLEDQHEKDMDSQEDVKDMDLPYNWQKDLSSPDLDHSKLENFWTTPLGNGTTTFLSHQSFECSNDFEFSLIDPEINYSVNFTSLIPSVTNFSTEYIPKSQPSRMVMEFV</sequence>
<organism evidence="2 3">
    <name type="scientific">Hypocrea virens (strain Gv29-8 / FGSC 10586)</name>
    <name type="common">Gliocladium virens</name>
    <name type="synonym">Trichoderma virens</name>
    <dbReference type="NCBI Taxonomy" id="413071"/>
    <lineage>
        <taxon>Eukaryota</taxon>
        <taxon>Fungi</taxon>
        <taxon>Dikarya</taxon>
        <taxon>Ascomycota</taxon>
        <taxon>Pezizomycotina</taxon>
        <taxon>Sordariomycetes</taxon>
        <taxon>Hypocreomycetidae</taxon>
        <taxon>Hypocreales</taxon>
        <taxon>Hypocreaceae</taxon>
        <taxon>Trichoderma</taxon>
    </lineage>
</organism>
<dbReference type="EMBL" id="ABDF02000062">
    <property type="protein sequence ID" value="EHK21784.1"/>
    <property type="molecule type" value="Genomic_DNA"/>
</dbReference>
<evidence type="ECO:0000256" key="1">
    <source>
        <dbReference type="SAM" id="MobiDB-lite"/>
    </source>
</evidence>
<dbReference type="HOGENOM" id="CLU_041953_0_0_1"/>
<dbReference type="InParanoid" id="G9MUS4"/>
<dbReference type="AlphaFoldDB" id="G9MUS4"/>
<proteinExistence type="predicted"/>
<reference evidence="2 3" key="1">
    <citation type="journal article" date="2011" name="Genome Biol.">
        <title>Comparative genome sequence analysis underscores mycoparasitism as the ancestral life style of Trichoderma.</title>
        <authorList>
            <person name="Kubicek C.P."/>
            <person name="Herrera-Estrella A."/>
            <person name="Seidl-Seiboth V."/>
            <person name="Martinez D.A."/>
            <person name="Druzhinina I.S."/>
            <person name="Thon M."/>
            <person name="Zeilinger S."/>
            <person name="Casas-Flores S."/>
            <person name="Horwitz B.A."/>
            <person name="Mukherjee P.K."/>
            <person name="Mukherjee M."/>
            <person name="Kredics L."/>
            <person name="Alcaraz L.D."/>
            <person name="Aerts A."/>
            <person name="Antal Z."/>
            <person name="Atanasova L."/>
            <person name="Cervantes-Badillo M.G."/>
            <person name="Challacombe J."/>
            <person name="Chertkov O."/>
            <person name="McCluskey K."/>
            <person name="Coulpier F."/>
            <person name="Deshpande N."/>
            <person name="von Doehren H."/>
            <person name="Ebbole D.J."/>
            <person name="Esquivel-Naranjo E.U."/>
            <person name="Fekete E."/>
            <person name="Flipphi M."/>
            <person name="Glaser F."/>
            <person name="Gomez-Rodriguez E.Y."/>
            <person name="Gruber S."/>
            <person name="Han C."/>
            <person name="Henrissat B."/>
            <person name="Hermosa R."/>
            <person name="Hernandez-Onate M."/>
            <person name="Karaffa L."/>
            <person name="Kosti I."/>
            <person name="Le Crom S."/>
            <person name="Lindquist E."/>
            <person name="Lucas S."/>
            <person name="Luebeck M."/>
            <person name="Luebeck P.S."/>
            <person name="Margeot A."/>
            <person name="Metz B."/>
            <person name="Misra M."/>
            <person name="Nevalainen H."/>
            <person name="Omann M."/>
            <person name="Packer N."/>
            <person name="Perrone G."/>
            <person name="Uresti-Rivera E.E."/>
            <person name="Salamov A."/>
            <person name="Schmoll M."/>
            <person name="Seiboth B."/>
            <person name="Shapiro H."/>
            <person name="Sukno S."/>
            <person name="Tamayo-Ramos J.A."/>
            <person name="Tisch D."/>
            <person name="Wiest A."/>
            <person name="Wilkinson H.H."/>
            <person name="Zhang M."/>
            <person name="Coutinho P.M."/>
            <person name="Kenerley C.M."/>
            <person name="Monte E."/>
            <person name="Baker S.E."/>
            <person name="Grigoriev I.V."/>
        </authorList>
    </citation>
    <scope>NUCLEOTIDE SEQUENCE [LARGE SCALE GENOMIC DNA]</scope>
    <source>
        <strain evidence="3">Gv29-8 / FGSC 10586</strain>
    </source>
</reference>
<dbReference type="VEuPathDB" id="FungiDB:TRIVIDRAFT_129588"/>